<reference evidence="4 5" key="1">
    <citation type="submission" date="2018-01" db="EMBL/GenBank/DDBJ databases">
        <title>Complete genome sequence of Bacteriovorax stolpii DSM12778.</title>
        <authorList>
            <person name="Tang B."/>
            <person name="Chang J."/>
        </authorList>
    </citation>
    <scope>NUCLEOTIDE SEQUENCE [LARGE SCALE GENOMIC DNA]</scope>
    <source>
        <strain evidence="4 5">DSM 12778</strain>
    </source>
</reference>
<dbReference type="Proteomes" id="UP000235584">
    <property type="component" value="Chromosome"/>
</dbReference>
<sequence>MVNFLLACFISLGFAQTTPPRVIKVGSSPVVSSAGIYLAQERGYFKEQGLEVDITDFNNSSASMTALLSKGELDVGAGNLVSAHFNAINMGQKFKLVADKGHLEKKKDYIALLVRADHITSGRYKTPKDLKGFKMGLTSLDGVSQQIVAERILIKNGLQPSDVEFVKLSYAEMNNALKAKLIDATIQIEPFLTKAVLEGFAQNVLPATDVHPYQQSAALLYSQNFIEKDHDLAVKFMVAYLKGVRDYNNAFEKGKDKDKVIADLKKTLKIEDDNVWNKMIMVGLDSDGKLNEAALKEDMEWYLNKKYITALPAMTELVDNKFAKAAALELNKKVKKKK</sequence>
<keyword evidence="3" id="KW-0732">Signal</keyword>
<evidence type="ECO:0000256" key="2">
    <source>
        <dbReference type="ARBA" id="ARBA00010742"/>
    </source>
</evidence>
<dbReference type="PANTHER" id="PTHR30024:SF47">
    <property type="entry name" value="TAURINE-BINDING PERIPLASMIC PROTEIN"/>
    <property type="match status" value="1"/>
</dbReference>
<accession>A0A2K9NX59</accession>
<dbReference type="RefSeq" id="WP_102245368.1">
    <property type="nucleotide sequence ID" value="NZ_CP025704.1"/>
</dbReference>
<name>A0A2K9NX59_BACTC</name>
<dbReference type="PANTHER" id="PTHR30024">
    <property type="entry name" value="ALIPHATIC SULFONATES-BINDING PROTEIN-RELATED"/>
    <property type="match status" value="1"/>
</dbReference>
<comment type="similarity">
    <text evidence="2">Belongs to the bacterial solute-binding protein SsuA/TauA family.</text>
</comment>
<comment type="subcellular location">
    <subcellularLocation>
        <location evidence="1">Periplasm</location>
    </subcellularLocation>
</comment>
<dbReference type="AlphaFoldDB" id="A0A2K9NX59"/>
<gene>
    <name evidence="4" type="ORF">C0V70_18610</name>
</gene>
<dbReference type="EMBL" id="CP025704">
    <property type="protein sequence ID" value="AUO00081.1"/>
    <property type="molecule type" value="Genomic_DNA"/>
</dbReference>
<evidence type="ECO:0000256" key="3">
    <source>
        <dbReference type="ARBA" id="ARBA00022729"/>
    </source>
</evidence>
<dbReference type="Gene3D" id="3.40.190.10">
    <property type="entry name" value="Periplasmic binding protein-like II"/>
    <property type="match status" value="2"/>
</dbReference>
<evidence type="ECO:0000256" key="1">
    <source>
        <dbReference type="ARBA" id="ARBA00004418"/>
    </source>
</evidence>
<proteinExistence type="inferred from homology"/>
<evidence type="ECO:0000313" key="5">
    <source>
        <dbReference type="Proteomes" id="UP000235584"/>
    </source>
</evidence>
<evidence type="ECO:0000313" key="4">
    <source>
        <dbReference type="EMBL" id="AUO00081.1"/>
    </source>
</evidence>
<dbReference type="InterPro" id="IPR015168">
    <property type="entry name" value="SsuA/THI5"/>
</dbReference>
<keyword evidence="5" id="KW-1185">Reference proteome</keyword>
<dbReference type="SUPFAM" id="SSF53850">
    <property type="entry name" value="Periplasmic binding protein-like II"/>
    <property type="match status" value="1"/>
</dbReference>
<dbReference type="GO" id="GO:0042597">
    <property type="term" value="C:periplasmic space"/>
    <property type="evidence" value="ECO:0007669"/>
    <property type="project" value="UniProtKB-SubCell"/>
</dbReference>
<dbReference type="Pfam" id="PF09084">
    <property type="entry name" value="NMT1"/>
    <property type="match status" value="1"/>
</dbReference>
<dbReference type="KEGG" id="bsto:C0V70_18610"/>
<protein>
    <submittedName>
        <fullName evidence="4">Uncharacterized protein</fullName>
    </submittedName>
</protein>
<organism evidence="4 5">
    <name type="scientific">Bacteriovorax stolpii</name>
    <name type="common">Bdellovibrio stolpii</name>
    <dbReference type="NCBI Taxonomy" id="960"/>
    <lineage>
        <taxon>Bacteria</taxon>
        <taxon>Pseudomonadati</taxon>
        <taxon>Bdellovibrionota</taxon>
        <taxon>Bacteriovoracia</taxon>
        <taxon>Bacteriovoracales</taxon>
        <taxon>Bacteriovoracaceae</taxon>
        <taxon>Bacteriovorax</taxon>
    </lineage>
</organism>